<feature type="transmembrane region" description="Helical" evidence="1">
    <location>
        <begin position="6"/>
        <end position="26"/>
    </location>
</feature>
<gene>
    <name evidence="2" type="ORF">GRI68_11290</name>
</gene>
<dbReference type="SUPFAM" id="SSF55781">
    <property type="entry name" value="GAF domain-like"/>
    <property type="match status" value="1"/>
</dbReference>
<proteinExistence type="predicted"/>
<protein>
    <recommendedName>
        <fullName evidence="4">GAF domain-containing protein</fullName>
    </recommendedName>
</protein>
<dbReference type="RefSeq" id="WP_160617329.1">
    <property type="nucleotide sequence ID" value="NZ_WTYR01000001.1"/>
</dbReference>
<sequence>MLTVKGLLVILGGGAAGLGGLLLLFLEWDTPELLSSAKSYVEQVKVYLAERDELLRLDEKRRALLDMQTDIYEACETLPKSTPVERVVKAILDIGSVNINAAIGFEAGEVWAFSIFRKTGKGRAQKMERIAVHWADREGEGREARDWKKKEGFTGWAWHDATDVIVDDARNAEHGGKYDASDDKRHDSDKDRYVSAAAIPILIGKSNVVWGVVTATSNASGRFKRNPSDIKSQNVDTVRVLARLIATQVALRK</sequence>
<dbReference type="Proteomes" id="UP000429229">
    <property type="component" value="Unassembled WGS sequence"/>
</dbReference>
<dbReference type="InterPro" id="IPR029016">
    <property type="entry name" value="GAF-like_dom_sf"/>
</dbReference>
<evidence type="ECO:0000313" key="3">
    <source>
        <dbReference type="Proteomes" id="UP000429229"/>
    </source>
</evidence>
<organism evidence="2 3">
    <name type="scientific">Alteriqipengyuania halimionae</name>
    <dbReference type="NCBI Taxonomy" id="1926630"/>
    <lineage>
        <taxon>Bacteria</taxon>
        <taxon>Pseudomonadati</taxon>
        <taxon>Pseudomonadota</taxon>
        <taxon>Alphaproteobacteria</taxon>
        <taxon>Sphingomonadales</taxon>
        <taxon>Erythrobacteraceae</taxon>
        <taxon>Alteriqipengyuania</taxon>
    </lineage>
</organism>
<dbReference type="AlphaFoldDB" id="A0A6I4U7B1"/>
<dbReference type="EMBL" id="WTYR01000001">
    <property type="protein sequence ID" value="MXP10763.1"/>
    <property type="molecule type" value="Genomic_DNA"/>
</dbReference>
<evidence type="ECO:0000313" key="2">
    <source>
        <dbReference type="EMBL" id="MXP10763.1"/>
    </source>
</evidence>
<comment type="caution">
    <text evidence="2">The sequence shown here is derived from an EMBL/GenBank/DDBJ whole genome shotgun (WGS) entry which is preliminary data.</text>
</comment>
<dbReference type="Gene3D" id="3.30.450.40">
    <property type="match status" value="1"/>
</dbReference>
<keyword evidence="1" id="KW-0472">Membrane</keyword>
<keyword evidence="1" id="KW-1133">Transmembrane helix</keyword>
<keyword evidence="3" id="KW-1185">Reference proteome</keyword>
<keyword evidence="1" id="KW-0812">Transmembrane</keyword>
<name>A0A6I4U7B1_9SPHN</name>
<accession>A0A6I4U7B1</accession>
<dbReference type="OrthoDB" id="7032749at2"/>
<evidence type="ECO:0008006" key="4">
    <source>
        <dbReference type="Google" id="ProtNLM"/>
    </source>
</evidence>
<evidence type="ECO:0000256" key="1">
    <source>
        <dbReference type="SAM" id="Phobius"/>
    </source>
</evidence>
<reference evidence="2 3" key="1">
    <citation type="submission" date="2019-12" db="EMBL/GenBank/DDBJ databases">
        <title>Genomic-based taxomic classification of the family Erythrobacteraceae.</title>
        <authorList>
            <person name="Xu L."/>
        </authorList>
    </citation>
    <scope>NUCLEOTIDE SEQUENCE [LARGE SCALE GENOMIC DNA]</scope>
    <source>
        <strain evidence="2 3">LMG 29519</strain>
    </source>
</reference>